<dbReference type="Pfam" id="PF13439">
    <property type="entry name" value="Glyco_transf_4"/>
    <property type="match status" value="1"/>
</dbReference>
<evidence type="ECO:0000256" key="1">
    <source>
        <dbReference type="SAM" id="Phobius"/>
    </source>
</evidence>
<dbReference type="SUPFAM" id="SSF53756">
    <property type="entry name" value="UDP-Glycosyltransferase/glycogen phosphorylase"/>
    <property type="match status" value="1"/>
</dbReference>
<dbReference type="InterPro" id="IPR001296">
    <property type="entry name" value="Glyco_trans_1"/>
</dbReference>
<dbReference type="CDD" id="cd03811">
    <property type="entry name" value="GT4_GT28_WabH-like"/>
    <property type="match status" value="1"/>
</dbReference>
<accession>A0ABT1SWF5</accession>
<feature type="transmembrane region" description="Helical" evidence="1">
    <location>
        <begin position="80"/>
        <end position="106"/>
    </location>
</feature>
<dbReference type="InterPro" id="IPR028098">
    <property type="entry name" value="Glyco_trans_4-like_N"/>
</dbReference>
<keyword evidence="1" id="KW-0812">Transmembrane</keyword>
<evidence type="ECO:0000259" key="2">
    <source>
        <dbReference type="Pfam" id="PF00534"/>
    </source>
</evidence>
<dbReference type="Proteomes" id="UP001204376">
    <property type="component" value="Unassembled WGS sequence"/>
</dbReference>
<keyword evidence="1" id="KW-0472">Membrane</keyword>
<dbReference type="Pfam" id="PF00534">
    <property type="entry name" value="Glycos_transf_1"/>
    <property type="match status" value="1"/>
</dbReference>
<protein>
    <submittedName>
        <fullName evidence="4">Glycosyltransferase</fullName>
    </submittedName>
</protein>
<dbReference type="PANTHER" id="PTHR12526">
    <property type="entry name" value="GLYCOSYLTRANSFERASE"/>
    <property type="match status" value="1"/>
</dbReference>
<sequence>MKKKVFFIVSSLVAGGSERVFWLLSQSFDRDKYDVSLVILNGVNPHLSTDLPIRIIDLNTIKASRSFLKLYKFIKKEKPYAIFSTAAHINLLVSLVSFFVNVPIIIARESNIFHQMLTIGDRSSKMWEMLINIFYRRFKVVICQSDEMQKSFINNFGIKENKLTIIPNPVIIPLNIDAPADKGSYKKILIVARLVPEKGHHRLLEIFSELPADYQLTIAGDGPLMETIIETVKQLNLQDRVFMLGRIRNVTEVISNHHVFVLTSYTEGFPNAALEALAVGIPVVAFNVGGITELVRPGFNGYIIEQDTPPVFRNYLIKAAEKEWDTMAIRDDIAQRFAVDKIANRYQELINF</sequence>
<gene>
    <name evidence="4" type="ORF">NPE20_01200</name>
</gene>
<dbReference type="EMBL" id="JANHOH010000001">
    <property type="protein sequence ID" value="MCQ6956548.1"/>
    <property type="molecule type" value="Genomic_DNA"/>
</dbReference>
<keyword evidence="5" id="KW-1185">Reference proteome</keyword>
<feature type="domain" description="Glycosyltransferase subfamily 4-like N-terminal" evidence="3">
    <location>
        <begin position="15"/>
        <end position="170"/>
    </location>
</feature>
<keyword evidence="1" id="KW-1133">Transmembrane helix</keyword>
<evidence type="ECO:0000313" key="4">
    <source>
        <dbReference type="EMBL" id="MCQ6956548.1"/>
    </source>
</evidence>
<proteinExistence type="predicted"/>
<evidence type="ECO:0000259" key="3">
    <source>
        <dbReference type="Pfam" id="PF13439"/>
    </source>
</evidence>
<dbReference type="RefSeq" id="WP_256536764.1">
    <property type="nucleotide sequence ID" value="NZ_JANHOH010000001.1"/>
</dbReference>
<dbReference type="Gene3D" id="3.40.50.2000">
    <property type="entry name" value="Glycogen Phosphorylase B"/>
    <property type="match status" value="2"/>
</dbReference>
<dbReference type="PANTHER" id="PTHR12526:SF630">
    <property type="entry name" value="GLYCOSYLTRANSFERASE"/>
    <property type="match status" value="1"/>
</dbReference>
<name>A0ABT1SWF5_9SPHI</name>
<comment type="caution">
    <text evidence="4">The sequence shown here is derived from an EMBL/GenBank/DDBJ whole genome shotgun (WGS) entry which is preliminary data.</text>
</comment>
<feature type="domain" description="Glycosyl transferase family 1" evidence="2">
    <location>
        <begin position="182"/>
        <end position="323"/>
    </location>
</feature>
<evidence type="ECO:0000313" key="5">
    <source>
        <dbReference type="Proteomes" id="UP001204376"/>
    </source>
</evidence>
<reference evidence="4 5" key="1">
    <citation type="submission" date="2022-07" db="EMBL/GenBank/DDBJ databases">
        <title>Mucilaginibacter sp. JC4.</title>
        <authorList>
            <person name="Le V."/>
            <person name="Ko S.-R."/>
            <person name="Ahn C.-Y."/>
            <person name="Oh H.-M."/>
        </authorList>
    </citation>
    <scope>NUCLEOTIDE SEQUENCE [LARGE SCALE GENOMIC DNA]</scope>
    <source>
        <strain evidence="4 5">JC4</strain>
    </source>
</reference>
<organism evidence="4 5">
    <name type="scientific">Mucilaginibacter aquariorum</name>
    <dbReference type="NCBI Taxonomy" id="2967225"/>
    <lineage>
        <taxon>Bacteria</taxon>
        <taxon>Pseudomonadati</taxon>
        <taxon>Bacteroidota</taxon>
        <taxon>Sphingobacteriia</taxon>
        <taxon>Sphingobacteriales</taxon>
        <taxon>Sphingobacteriaceae</taxon>
        <taxon>Mucilaginibacter</taxon>
    </lineage>
</organism>